<dbReference type="Gene3D" id="1.10.10.580">
    <property type="entry name" value="Structural maintenance of chromosome 1. Chain E"/>
    <property type="match status" value="1"/>
</dbReference>
<sequence>MMHIKLEKFEGPLELLAELIESQKLSVTDVALAAVTDQYLEAVGELQHLSMNELVDFLVVASRLLLIKSKALLPTIELSPEEEQEVVALKYALQEYQRYKEKTRYIQERAKSPVGIIARTLWQGRPVSFVSPQGFSITMANELFAKSLAIWERFVQPKEKQVLERAASIEQKIQEIIGRIQTHARTTLRVLVNGSKKKGEIIVAFLALLFLFKKKMIYLEQTDESSDIVVKNAATQHETSVFGT</sequence>
<organism evidence="2 3">
    <name type="scientific">Candidatus Brennerbacteria bacterium CG11_big_fil_rev_8_21_14_0_20_43_10</name>
    <dbReference type="NCBI Taxonomy" id="1974523"/>
    <lineage>
        <taxon>Bacteria</taxon>
        <taxon>Candidatus Brenneribacteriota</taxon>
    </lineage>
</organism>
<dbReference type="Gene3D" id="6.10.250.2410">
    <property type="match status" value="1"/>
</dbReference>
<comment type="caution">
    <text evidence="2">The sequence shown here is derived from an EMBL/GenBank/DDBJ whole genome shotgun (WGS) entry which is preliminary data.</text>
</comment>
<evidence type="ECO:0000313" key="2">
    <source>
        <dbReference type="EMBL" id="PIR26949.1"/>
    </source>
</evidence>
<dbReference type="Proteomes" id="UP000236846">
    <property type="component" value="Unassembled WGS sequence"/>
</dbReference>
<evidence type="ECO:0000313" key="3">
    <source>
        <dbReference type="Proteomes" id="UP000236846"/>
    </source>
</evidence>
<dbReference type="AlphaFoldDB" id="A0A2H0PY32"/>
<protein>
    <recommendedName>
        <fullName evidence="1">Segregation and condensation protein A</fullName>
    </recommendedName>
</protein>
<reference evidence="2 3" key="1">
    <citation type="submission" date="2017-09" db="EMBL/GenBank/DDBJ databases">
        <title>Depth-based differentiation of microbial function through sediment-hosted aquifers and enrichment of novel symbionts in the deep terrestrial subsurface.</title>
        <authorList>
            <person name="Probst A.J."/>
            <person name="Ladd B."/>
            <person name="Jarett J.K."/>
            <person name="Geller-Mcgrath D.E."/>
            <person name="Sieber C.M."/>
            <person name="Emerson J.B."/>
            <person name="Anantharaman K."/>
            <person name="Thomas B.C."/>
            <person name="Malmstrom R."/>
            <person name="Stieglmeier M."/>
            <person name="Klingl A."/>
            <person name="Woyke T."/>
            <person name="Ryan C.M."/>
            <person name="Banfield J.F."/>
        </authorList>
    </citation>
    <scope>NUCLEOTIDE SEQUENCE [LARGE SCALE GENOMIC DNA]</scope>
    <source>
        <strain evidence="2">CG11_big_fil_rev_8_21_14_0_20_43_10</strain>
    </source>
</reference>
<name>A0A2H0PY32_9BACT</name>
<dbReference type="PANTHER" id="PTHR33969">
    <property type="entry name" value="SEGREGATION AND CONDENSATION PROTEIN A"/>
    <property type="match status" value="1"/>
</dbReference>
<evidence type="ECO:0000256" key="1">
    <source>
        <dbReference type="ARBA" id="ARBA00044777"/>
    </source>
</evidence>
<gene>
    <name evidence="2" type="ORF">COV41_00250</name>
</gene>
<proteinExistence type="predicted"/>
<dbReference type="Pfam" id="PF02616">
    <property type="entry name" value="SMC_ScpA"/>
    <property type="match status" value="1"/>
</dbReference>
<dbReference type="PANTHER" id="PTHR33969:SF2">
    <property type="entry name" value="SEGREGATION AND CONDENSATION PROTEIN A"/>
    <property type="match status" value="1"/>
</dbReference>
<dbReference type="InterPro" id="IPR023093">
    <property type="entry name" value="ScpA-like_C"/>
</dbReference>
<accession>A0A2H0PY32</accession>
<dbReference type="EMBL" id="PCXE01000008">
    <property type="protein sequence ID" value="PIR26949.1"/>
    <property type="molecule type" value="Genomic_DNA"/>
</dbReference>
<dbReference type="InterPro" id="IPR003768">
    <property type="entry name" value="ScpA"/>
</dbReference>